<reference evidence="2 3" key="1">
    <citation type="submission" date="2014-12" db="EMBL/GenBank/DDBJ databases">
        <title>Genome sequencing of Arthrobacter phenanthrenivorans SWC37.</title>
        <authorList>
            <person name="Tan P.W."/>
            <person name="Chan K.-G."/>
        </authorList>
    </citation>
    <scope>NUCLEOTIDE SEQUENCE [LARGE SCALE GENOMIC DNA]</scope>
    <source>
        <strain evidence="2 3">SWC37</strain>
    </source>
</reference>
<evidence type="ECO:0000313" key="2">
    <source>
        <dbReference type="EMBL" id="KIC69444.1"/>
    </source>
</evidence>
<dbReference type="GO" id="GO:0009898">
    <property type="term" value="C:cytoplasmic side of plasma membrane"/>
    <property type="evidence" value="ECO:0007669"/>
    <property type="project" value="TreeGrafter"/>
</dbReference>
<feature type="compositionally biased region" description="Low complexity" evidence="1">
    <location>
        <begin position="89"/>
        <end position="103"/>
    </location>
</feature>
<gene>
    <name evidence="2" type="ORF">RM50_01825</name>
</gene>
<dbReference type="GO" id="GO:0016887">
    <property type="term" value="F:ATP hydrolysis activity"/>
    <property type="evidence" value="ECO:0007669"/>
    <property type="project" value="TreeGrafter"/>
</dbReference>
<sequence length="457" mass="48296">MPDPADQNAGAQAEDAGQPQLRRRRDLRRADGSLQDAWTGTMPAVTPSPSSPNDASKPATRRTSWAEAAAAADATKPSRAPSPAPAAPAAPARQPAAEPAALPIASVPSAPSGDTAQEVAPPPSDAPAETPSFRRSRPTVADAIAESPMPDFISSPGLFVKEQKPRPVGGIRGALYKLTGGAWNLGPGPKQRQEDELARRISRQLQGSYNTAILSLKGGIGKTSTTVGVGLTLAEYRGDAPCAIDANPDSGDLVERALGEGIYQQASPRTITDLLEHIETIDSLTALARYMHHAGRLHLIAGEQDPEVSDSLTAEEYLRIRKLISSYYSVALTDCGTGVTHNAMSGILQSADNLVIAAGYAVSGAKRARSTLHWLASHGYEDLARNAIVVITDKDEVSSRVDKDAIEEHLSGICRELIAVPHDRGVADGDLVTLDVLKPETRRAYKEIAAAIVDGYR</sequence>
<dbReference type="AlphaFoldDB" id="A0A0B4D7V2"/>
<dbReference type="PANTHER" id="PTHR43384:SF14">
    <property type="entry name" value="ESX-1 SECRETION-ASSOCIATED PROTEIN ESPI"/>
    <property type="match status" value="1"/>
</dbReference>
<evidence type="ECO:0000313" key="3">
    <source>
        <dbReference type="Proteomes" id="UP000031196"/>
    </source>
</evidence>
<dbReference type="Proteomes" id="UP000031196">
    <property type="component" value="Unassembled WGS sequence"/>
</dbReference>
<dbReference type="GO" id="GO:0005829">
    <property type="term" value="C:cytosol"/>
    <property type="evidence" value="ECO:0007669"/>
    <property type="project" value="TreeGrafter"/>
</dbReference>
<dbReference type="InterPro" id="IPR050625">
    <property type="entry name" value="ParA/MinD_ATPase"/>
</dbReference>
<evidence type="ECO:0000256" key="1">
    <source>
        <dbReference type="SAM" id="MobiDB-lite"/>
    </source>
</evidence>
<dbReference type="GO" id="GO:0051782">
    <property type="term" value="P:negative regulation of cell division"/>
    <property type="evidence" value="ECO:0007669"/>
    <property type="project" value="TreeGrafter"/>
</dbReference>
<dbReference type="InterPro" id="IPR027417">
    <property type="entry name" value="P-loop_NTPase"/>
</dbReference>
<name>A0A0B4D7V2_PSEPS</name>
<dbReference type="SUPFAM" id="SSF52540">
    <property type="entry name" value="P-loop containing nucleoside triphosphate hydrolases"/>
    <property type="match status" value="1"/>
</dbReference>
<dbReference type="GO" id="GO:0005524">
    <property type="term" value="F:ATP binding"/>
    <property type="evidence" value="ECO:0007669"/>
    <property type="project" value="TreeGrafter"/>
</dbReference>
<proteinExistence type="predicted"/>
<feature type="region of interest" description="Disordered" evidence="1">
    <location>
        <begin position="1"/>
        <end position="138"/>
    </location>
</feature>
<dbReference type="EMBL" id="JWTB01000004">
    <property type="protein sequence ID" value="KIC69444.1"/>
    <property type="molecule type" value="Genomic_DNA"/>
</dbReference>
<protein>
    <submittedName>
        <fullName evidence="2">ATPase</fullName>
    </submittedName>
</protein>
<organism evidence="2 3">
    <name type="scientific">Pseudarthrobacter phenanthrenivorans</name>
    <name type="common">Arthrobacter phenanthrenivorans</name>
    <dbReference type="NCBI Taxonomy" id="361575"/>
    <lineage>
        <taxon>Bacteria</taxon>
        <taxon>Bacillati</taxon>
        <taxon>Actinomycetota</taxon>
        <taxon>Actinomycetes</taxon>
        <taxon>Micrococcales</taxon>
        <taxon>Micrococcaceae</taxon>
        <taxon>Pseudarthrobacter</taxon>
    </lineage>
</organism>
<accession>A0A0B4D7V2</accession>
<feature type="compositionally biased region" description="Low complexity" evidence="1">
    <location>
        <begin position="61"/>
        <end position="79"/>
    </location>
</feature>
<dbReference type="OrthoDB" id="3204399at2"/>
<dbReference type="PANTHER" id="PTHR43384">
    <property type="entry name" value="SEPTUM SITE-DETERMINING PROTEIN MIND HOMOLOG, CHLOROPLASTIC-RELATED"/>
    <property type="match status" value="1"/>
</dbReference>
<dbReference type="Gene3D" id="3.40.50.300">
    <property type="entry name" value="P-loop containing nucleotide triphosphate hydrolases"/>
    <property type="match status" value="1"/>
</dbReference>
<comment type="caution">
    <text evidence="2">The sequence shown here is derived from an EMBL/GenBank/DDBJ whole genome shotgun (WGS) entry which is preliminary data.</text>
</comment>